<gene>
    <name evidence="2" type="ORF">SO694_00079112</name>
</gene>
<feature type="region of interest" description="Disordered" evidence="1">
    <location>
        <begin position="85"/>
        <end position="168"/>
    </location>
</feature>
<evidence type="ECO:0000256" key="1">
    <source>
        <dbReference type="SAM" id="MobiDB-lite"/>
    </source>
</evidence>
<protein>
    <submittedName>
        <fullName evidence="2">DNA binding protein</fullName>
    </submittedName>
</protein>
<dbReference type="PANTHER" id="PTHR35213:SF3">
    <property type="entry name" value="MYB-LIKE DOMAIN-CONTAINING PROTEIN"/>
    <property type="match status" value="1"/>
</dbReference>
<name>A0ABR1FGZ6_AURAN</name>
<feature type="compositionally biased region" description="Low complexity" evidence="1">
    <location>
        <begin position="414"/>
        <end position="425"/>
    </location>
</feature>
<proteinExistence type="predicted"/>
<reference evidence="2 3" key="1">
    <citation type="submission" date="2024-03" db="EMBL/GenBank/DDBJ databases">
        <title>Aureococcus anophagefferens CCMP1851 and Kratosvirus quantuckense: Draft genome of a second virus-susceptible host strain in the model system.</title>
        <authorList>
            <person name="Chase E."/>
            <person name="Truchon A.R."/>
            <person name="Schepens W."/>
            <person name="Wilhelm S.W."/>
        </authorList>
    </citation>
    <scope>NUCLEOTIDE SEQUENCE [LARGE SCALE GENOMIC DNA]</scope>
    <source>
        <strain evidence="2 3">CCMP1851</strain>
    </source>
</reference>
<keyword evidence="3" id="KW-1185">Reference proteome</keyword>
<dbReference type="PANTHER" id="PTHR35213">
    <property type="entry name" value="RING-TYPE DOMAIN-CONTAINING PROTEIN-RELATED"/>
    <property type="match status" value="1"/>
</dbReference>
<comment type="caution">
    <text evidence="2">The sequence shown here is derived from an EMBL/GenBank/DDBJ whole genome shotgun (WGS) entry which is preliminary data.</text>
</comment>
<dbReference type="Proteomes" id="UP001363151">
    <property type="component" value="Unassembled WGS sequence"/>
</dbReference>
<feature type="region of interest" description="Disordered" evidence="1">
    <location>
        <begin position="185"/>
        <end position="205"/>
    </location>
</feature>
<feature type="region of interest" description="Disordered" evidence="1">
    <location>
        <begin position="514"/>
        <end position="563"/>
    </location>
</feature>
<sequence length="563" mass="59758">MCDWLEGLASFGEKPQIPCRPACGAPVPATHHAASAPAPAAVATIGTSTLIAELERRAALVDATPDDASRPRDRLALLAELSQNLPAGAPPASSPAGPPASSTKPRAAEAEDIKKMRNDRREKRIYRSKSLSPPRRAMADAADDNAAVSAARDGKPMPAPRKRQADLAAPRTIADAADDYAAVSAARDGEPMPAPRKRTADPSAPRTIADAADDYAAVSAAARDGKYTHPAHPPPPRKRSHHEAGEAPPRGGKWTEAEERYAALIVARFSDGTFPGLRGGESLRNLLADLLQCTGMRVTKKYSRTRLLRKTAFVRAGELGADGVEALESARAAFLADEPYYCPASRAARDAEVSGAAAPTPAPADPAPPDDAGARRRGRGRGARTRTRRRARTAPRRRARTRRGAGRGRRRAGADAAPARGRAPGKWTKPEEHYAALVIDHFATGKLPGLTGGESLRLVLSDLLRCTRMRVTKKLSQTKILRKSCFWPLGELTAEEHAELDAARDQFIAAEPHYRRARAPLDGAREPPAPEPAAKPPAPPATVSPESPDPIAPAAPAPVHSGD</sequence>
<feature type="compositionally biased region" description="Pro residues" evidence="1">
    <location>
        <begin position="360"/>
        <end position="369"/>
    </location>
</feature>
<feature type="compositionally biased region" description="Basic and acidic residues" evidence="1">
    <location>
        <begin position="106"/>
        <end position="122"/>
    </location>
</feature>
<feature type="compositionally biased region" description="Pro residues" evidence="1">
    <location>
        <begin position="527"/>
        <end position="556"/>
    </location>
</feature>
<feature type="region of interest" description="Disordered" evidence="1">
    <location>
        <begin position="352"/>
        <end position="428"/>
    </location>
</feature>
<dbReference type="EMBL" id="JBBJCI010000427">
    <property type="protein sequence ID" value="KAK7230574.1"/>
    <property type="molecule type" value="Genomic_DNA"/>
</dbReference>
<feature type="compositionally biased region" description="Pro residues" evidence="1">
    <location>
        <begin position="88"/>
        <end position="98"/>
    </location>
</feature>
<evidence type="ECO:0000313" key="3">
    <source>
        <dbReference type="Proteomes" id="UP001363151"/>
    </source>
</evidence>
<accession>A0ABR1FGZ6</accession>
<feature type="compositionally biased region" description="Basic residues" evidence="1">
    <location>
        <begin position="375"/>
        <end position="411"/>
    </location>
</feature>
<feature type="region of interest" description="Disordered" evidence="1">
    <location>
        <begin position="225"/>
        <end position="254"/>
    </location>
</feature>
<evidence type="ECO:0000313" key="2">
    <source>
        <dbReference type="EMBL" id="KAK7230574.1"/>
    </source>
</evidence>
<feature type="compositionally biased region" description="Low complexity" evidence="1">
    <location>
        <begin position="135"/>
        <end position="151"/>
    </location>
</feature>
<organism evidence="2 3">
    <name type="scientific">Aureococcus anophagefferens</name>
    <name type="common">Harmful bloom alga</name>
    <dbReference type="NCBI Taxonomy" id="44056"/>
    <lineage>
        <taxon>Eukaryota</taxon>
        <taxon>Sar</taxon>
        <taxon>Stramenopiles</taxon>
        <taxon>Ochrophyta</taxon>
        <taxon>Pelagophyceae</taxon>
        <taxon>Pelagomonadales</taxon>
        <taxon>Pelagomonadaceae</taxon>
        <taxon>Aureococcus</taxon>
    </lineage>
</organism>